<feature type="chain" id="PRO_5006435014" description="Molybdenum ABC transporter substrate-binding protein" evidence="1">
    <location>
        <begin position="24"/>
        <end position="261"/>
    </location>
</feature>
<keyword evidence="3" id="KW-1185">Reference proteome</keyword>
<dbReference type="PANTHER" id="PTHR30632:SF11">
    <property type="entry name" value="BLR4797 PROTEIN"/>
    <property type="match status" value="1"/>
</dbReference>
<dbReference type="Pfam" id="PF13531">
    <property type="entry name" value="SBP_bac_11"/>
    <property type="match status" value="1"/>
</dbReference>
<proteinExistence type="predicted"/>
<evidence type="ECO:0008006" key="4">
    <source>
        <dbReference type="Google" id="ProtNLM"/>
    </source>
</evidence>
<name>A0A0R3D0N8_9BRAD</name>
<keyword evidence="1" id="KW-0732">Signal</keyword>
<reference evidence="2 3" key="1">
    <citation type="submission" date="2015-09" db="EMBL/GenBank/DDBJ databases">
        <title>Draft Genome Sequence of Bradyrhizobium manausense Strain BR 3351T, a Novel Symbiotic Nitrogen-Fixing Alphaproteobacterium Isolated from Brazilian Amazon Rain Forest.</title>
        <authorList>
            <person name="De Araujo J.L."/>
            <person name="Zilli J.E."/>
        </authorList>
    </citation>
    <scope>NUCLEOTIDE SEQUENCE [LARGE SCALE GENOMIC DNA]</scope>
    <source>
        <strain evidence="2 3">BR3351</strain>
    </source>
</reference>
<dbReference type="InterPro" id="IPR050682">
    <property type="entry name" value="ModA/WtpA"/>
</dbReference>
<evidence type="ECO:0000256" key="1">
    <source>
        <dbReference type="SAM" id="SignalP"/>
    </source>
</evidence>
<organism evidence="2 3">
    <name type="scientific">Bradyrhizobium manausense</name>
    <dbReference type="NCBI Taxonomy" id="989370"/>
    <lineage>
        <taxon>Bacteria</taxon>
        <taxon>Pseudomonadati</taxon>
        <taxon>Pseudomonadota</taxon>
        <taxon>Alphaproteobacteria</taxon>
        <taxon>Hyphomicrobiales</taxon>
        <taxon>Nitrobacteraceae</taxon>
        <taxon>Bradyrhizobium</taxon>
    </lineage>
</organism>
<dbReference type="Proteomes" id="UP000051936">
    <property type="component" value="Unassembled WGS sequence"/>
</dbReference>
<gene>
    <name evidence="2" type="ORF">AOQ71_32225</name>
</gene>
<evidence type="ECO:0000313" key="3">
    <source>
        <dbReference type="Proteomes" id="UP000051936"/>
    </source>
</evidence>
<feature type="signal peptide" evidence="1">
    <location>
        <begin position="1"/>
        <end position="23"/>
    </location>
</feature>
<accession>A0A0R3D0N8</accession>
<dbReference type="GO" id="GO:0030973">
    <property type="term" value="F:molybdate ion binding"/>
    <property type="evidence" value="ECO:0007669"/>
    <property type="project" value="TreeGrafter"/>
</dbReference>
<dbReference type="GO" id="GO:0015689">
    <property type="term" value="P:molybdate ion transport"/>
    <property type="evidence" value="ECO:0007669"/>
    <property type="project" value="TreeGrafter"/>
</dbReference>
<dbReference type="AlphaFoldDB" id="A0A0R3D0N8"/>
<dbReference type="OrthoDB" id="8216219at2"/>
<dbReference type="SUPFAM" id="SSF53850">
    <property type="entry name" value="Periplasmic binding protein-like II"/>
    <property type="match status" value="1"/>
</dbReference>
<protein>
    <recommendedName>
        <fullName evidence="4">Molybdenum ABC transporter substrate-binding protein</fullName>
    </recommendedName>
</protein>
<dbReference type="PANTHER" id="PTHR30632">
    <property type="entry name" value="MOLYBDATE-BINDING PERIPLASMIC PROTEIN"/>
    <property type="match status" value="1"/>
</dbReference>
<dbReference type="Gene3D" id="3.40.190.10">
    <property type="entry name" value="Periplasmic binding protein-like II"/>
    <property type="match status" value="2"/>
</dbReference>
<sequence length="261" mass="27367">MQRAIGYLFAVLLAVTFATSASAAEVRVMISAGFFAVYEELGPAFEKSTGHKLITTRGPSVGDSPEAIPTRLSRGEEADVVIMDGIGVDLLDQKGLTRAGSRVPLAESFIGMVVRAGQPKPDISTMDALRKTLLAAKSIAYSDSSSGTYLSTIGFKKLGVADEISGKTRKVRGPPSGEPVAAVVARGEAEIGFQQVPELIHVPGIDFVGTVPSEVQPPTLYVGALPRNSQQSDAAMALLRFLSSADAATVITKSGMRPLPH</sequence>
<dbReference type="STRING" id="989370.AOQ71_32225"/>
<evidence type="ECO:0000313" key="2">
    <source>
        <dbReference type="EMBL" id="KRQ03385.1"/>
    </source>
</evidence>
<comment type="caution">
    <text evidence="2">The sequence shown here is derived from an EMBL/GenBank/DDBJ whole genome shotgun (WGS) entry which is preliminary data.</text>
</comment>
<dbReference type="RefSeq" id="WP_057755671.1">
    <property type="nucleotide sequence ID" value="NZ_LJYG01000108.1"/>
</dbReference>
<dbReference type="EMBL" id="LJYG01000108">
    <property type="protein sequence ID" value="KRQ03385.1"/>
    <property type="molecule type" value="Genomic_DNA"/>
</dbReference>